<dbReference type="GO" id="GO:0005829">
    <property type="term" value="C:cytosol"/>
    <property type="evidence" value="ECO:0007669"/>
    <property type="project" value="TreeGrafter"/>
</dbReference>
<keyword evidence="1" id="KW-0560">Oxidoreductase</keyword>
<protein>
    <submittedName>
        <fullName evidence="3">D-arabinose 1-dehydrogenase [NAD(P)+]-like protein</fullName>
    </submittedName>
</protein>
<dbReference type="GO" id="GO:0070485">
    <property type="term" value="P:dehydro-D-arabinono-1,4-lactone biosynthetic process"/>
    <property type="evidence" value="ECO:0007669"/>
    <property type="project" value="TreeGrafter"/>
</dbReference>
<feature type="non-terminal residue" evidence="3">
    <location>
        <position position="443"/>
    </location>
</feature>
<comment type="caution">
    <text evidence="3">The sequence shown here is derived from an EMBL/GenBank/DDBJ whole genome shotgun (WGS) entry which is preliminary data.</text>
</comment>
<reference evidence="3" key="1">
    <citation type="journal article" date="2023" name="Mol. Phylogenet. Evol.">
        <title>Genome-scale phylogeny and comparative genomics of the fungal order Sordariales.</title>
        <authorList>
            <person name="Hensen N."/>
            <person name="Bonometti L."/>
            <person name="Westerberg I."/>
            <person name="Brannstrom I.O."/>
            <person name="Guillou S."/>
            <person name="Cros-Aarteil S."/>
            <person name="Calhoun S."/>
            <person name="Haridas S."/>
            <person name="Kuo A."/>
            <person name="Mondo S."/>
            <person name="Pangilinan J."/>
            <person name="Riley R."/>
            <person name="LaButti K."/>
            <person name="Andreopoulos B."/>
            <person name="Lipzen A."/>
            <person name="Chen C."/>
            <person name="Yan M."/>
            <person name="Daum C."/>
            <person name="Ng V."/>
            <person name="Clum A."/>
            <person name="Steindorff A."/>
            <person name="Ohm R.A."/>
            <person name="Martin F."/>
            <person name="Silar P."/>
            <person name="Natvig D.O."/>
            <person name="Lalanne C."/>
            <person name="Gautier V."/>
            <person name="Ament-Velasquez S.L."/>
            <person name="Kruys A."/>
            <person name="Hutchinson M.I."/>
            <person name="Powell A.J."/>
            <person name="Barry K."/>
            <person name="Miller A.N."/>
            <person name="Grigoriev I.V."/>
            <person name="Debuchy R."/>
            <person name="Gladieux P."/>
            <person name="Hiltunen Thoren M."/>
            <person name="Johannesson H."/>
        </authorList>
    </citation>
    <scope>NUCLEOTIDE SEQUENCE</scope>
    <source>
        <strain evidence="3">CBS 232.78</strain>
    </source>
</reference>
<name>A0AAE0NIA7_9PEZI</name>
<dbReference type="SUPFAM" id="SSF51430">
    <property type="entry name" value="NAD(P)-linked oxidoreductase"/>
    <property type="match status" value="1"/>
</dbReference>
<sequence length="443" mass="47877">MASATTLTPTATRPALHSILPPLILGTATFNHQYVSDPHAMPYRDIVARALELGVNAFDTSPYYGPSETLLGSALDALMNPAPSESNPTPVPLQRSSFTLVTKCGRIVMDEFDYSPAYIRYSVLRSLQRLHTPYLDLVYAHDVEFVSPGEVLAAVRELRRLRDEEGLVRYVGISGFPVDVLCDLAAMVYKETGEPLDAVLSYGHFTIQNRKLGLPLLEEDRPSRGHVIESDSSPLARFKAAGVDVVLNASILGMGLLTSRGIPADPEPSPDSLPSPLAKWHPSPPELRLACKKLAAVTADAGERLESVAIRWALDEWARVGGAAGLGVTLGSDRVGATVCGVSSIAELEETVAEWEGVLSSRPGYQPASASTVSAYGSPHLEKVMGLVQQGLWPSLGPWKDFAWESPGPDFVNTRREQDKGIPPNDGVITAYEELKGWKSRKA</sequence>
<dbReference type="PANTHER" id="PTHR42686">
    <property type="entry name" value="GH17980P-RELATED"/>
    <property type="match status" value="1"/>
</dbReference>
<proteinExistence type="predicted"/>
<dbReference type="GO" id="GO:0045290">
    <property type="term" value="F:D-arabinose 1-dehydrogenase [NAD(P)+] activity"/>
    <property type="evidence" value="ECO:0007669"/>
    <property type="project" value="InterPro"/>
</dbReference>
<dbReference type="EMBL" id="JAULSW010000005">
    <property type="protein sequence ID" value="KAK3381980.1"/>
    <property type="molecule type" value="Genomic_DNA"/>
</dbReference>
<reference evidence="3" key="2">
    <citation type="submission" date="2023-06" db="EMBL/GenBank/DDBJ databases">
        <authorList>
            <consortium name="Lawrence Berkeley National Laboratory"/>
            <person name="Haridas S."/>
            <person name="Hensen N."/>
            <person name="Bonometti L."/>
            <person name="Westerberg I."/>
            <person name="Brannstrom I.O."/>
            <person name="Guillou S."/>
            <person name="Cros-Aarteil S."/>
            <person name="Calhoun S."/>
            <person name="Kuo A."/>
            <person name="Mondo S."/>
            <person name="Pangilinan J."/>
            <person name="Riley R."/>
            <person name="LaButti K."/>
            <person name="Andreopoulos B."/>
            <person name="Lipzen A."/>
            <person name="Chen C."/>
            <person name="Yanf M."/>
            <person name="Daum C."/>
            <person name="Ng V."/>
            <person name="Clum A."/>
            <person name="Steindorff A."/>
            <person name="Ohm R."/>
            <person name="Martin F."/>
            <person name="Silar P."/>
            <person name="Natvig D."/>
            <person name="Lalanne C."/>
            <person name="Gautier V."/>
            <person name="Ament-velasquez S.L."/>
            <person name="Kruys A."/>
            <person name="Hutchinson M.I."/>
            <person name="Powell A.J."/>
            <person name="Barry K."/>
            <person name="Miller A.N."/>
            <person name="Grigoriev I.V."/>
            <person name="Debuchy R."/>
            <person name="Gladieux P."/>
            <person name="Thoren M.H."/>
            <person name="Johannesson H."/>
        </authorList>
    </citation>
    <scope>NUCLEOTIDE SEQUENCE</scope>
    <source>
        <strain evidence="3">CBS 232.78</strain>
    </source>
</reference>
<feature type="domain" description="NADP-dependent oxidoreductase" evidence="2">
    <location>
        <begin position="22"/>
        <end position="360"/>
    </location>
</feature>
<dbReference type="PANTHER" id="PTHR42686:SF1">
    <property type="entry name" value="GH17980P-RELATED"/>
    <property type="match status" value="1"/>
</dbReference>
<evidence type="ECO:0000313" key="4">
    <source>
        <dbReference type="Proteomes" id="UP001285441"/>
    </source>
</evidence>
<dbReference type="InterPro" id="IPR036812">
    <property type="entry name" value="NAD(P)_OxRdtase_dom_sf"/>
</dbReference>
<dbReference type="Gene3D" id="3.20.20.100">
    <property type="entry name" value="NADP-dependent oxidoreductase domain"/>
    <property type="match status" value="1"/>
</dbReference>
<accession>A0AAE0NIA7</accession>
<evidence type="ECO:0000256" key="1">
    <source>
        <dbReference type="ARBA" id="ARBA00023002"/>
    </source>
</evidence>
<keyword evidence="4" id="KW-1185">Reference proteome</keyword>
<dbReference type="InterPro" id="IPR020471">
    <property type="entry name" value="AKR"/>
</dbReference>
<dbReference type="InterPro" id="IPR023210">
    <property type="entry name" value="NADP_OxRdtase_dom"/>
</dbReference>
<organism evidence="3 4">
    <name type="scientific">Podospora didyma</name>
    <dbReference type="NCBI Taxonomy" id="330526"/>
    <lineage>
        <taxon>Eukaryota</taxon>
        <taxon>Fungi</taxon>
        <taxon>Dikarya</taxon>
        <taxon>Ascomycota</taxon>
        <taxon>Pezizomycotina</taxon>
        <taxon>Sordariomycetes</taxon>
        <taxon>Sordariomycetidae</taxon>
        <taxon>Sordariales</taxon>
        <taxon>Podosporaceae</taxon>
        <taxon>Podospora</taxon>
    </lineage>
</organism>
<dbReference type="Proteomes" id="UP001285441">
    <property type="component" value="Unassembled WGS sequence"/>
</dbReference>
<dbReference type="CDD" id="cd19164">
    <property type="entry name" value="AKR_ARA2"/>
    <property type="match status" value="1"/>
</dbReference>
<dbReference type="InterPro" id="IPR044480">
    <property type="entry name" value="Ara2-like"/>
</dbReference>
<gene>
    <name evidence="3" type="ORF">B0H63DRAFT_477032</name>
</gene>
<dbReference type="AlphaFoldDB" id="A0AAE0NIA7"/>
<dbReference type="Pfam" id="PF00248">
    <property type="entry name" value="Aldo_ket_red"/>
    <property type="match status" value="1"/>
</dbReference>
<evidence type="ECO:0000313" key="3">
    <source>
        <dbReference type="EMBL" id="KAK3381980.1"/>
    </source>
</evidence>
<evidence type="ECO:0000259" key="2">
    <source>
        <dbReference type="Pfam" id="PF00248"/>
    </source>
</evidence>